<feature type="region of interest" description="Disordered" evidence="2">
    <location>
        <begin position="29"/>
        <end position="137"/>
    </location>
</feature>
<reference evidence="4" key="1">
    <citation type="submission" date="2012-04" db="EMBL/GenBank/DDBJ databases">
        <title>The Genome Sequence of Loa loa.</title>
        <authorList>
            <consortium name="The Broad Institute Genome Sequencing Platform"/>
            <consortium name="Broad Institute Genome Sequencing Center for Infectious Disease"/>
            <person name="Nutman T.B."/>
            <person name="Fink D.L."/>
            <person name="Russ C."/>
            <person name="Young S."/>
            <person name="Zeng Q."/>
            <person name="Gargeya S."/>
            <person name="Alvarado L."/>
            <person name="Berlin A."/>
            <person name="Chapman S.B."/>
            <person name="Chen Z."/>
            <person name="Freedman E."/>
            <person name="Gellesch M."/>
            <person name="Goldberg J."/>
            <person name="Griggs A."/>
            <person name="Gujja S."/>
            <person name="Heilman E.R."/>
            <person name="Heiman D."/>
            <person name="Howarth C."/>
            <person name="Mehta T."/>
            <person name="Neiman D."/>
            <person name="Pearson M."/>
            <person name="Roberts A."/>
            <person name="Saif S."/>
            <person name="Shea T."/>
            <person name="Shenoy N."/>
            <person name="Sisk P."/>
            <person name="Stolte C."/>
            <person name="Sykes S."/>
            <person name="White J."/>
            <person name="Yandava C."/>
            <person name="Haas B."/>
            <person name="Henn M.R."/>
            <person name="Nusbaum C."/>
            <person name="Birren B."/>
        </authorList>
    </citation>
    <scope>NUCLEOTIDE SEQUENCE [LARGE SCALE GENOMIC DNA]</scope>
</reference>
<dbReference type="AlphaFoldDB" id="A0A1S0UEZ6"/>
<dbReference type="CTD" id="9948593"/>
<feature type="region of interest" description="Disordered" evidence="2">
    <location>
        <begin position="379"/>
        <end position="476"/>
    </location>
</feature>
<feature type="region of interest" description="Disordered" evidence="2">
    <location>
        <begin position="320"/>
        <end position="343"/>
    </location>
</feature>
<feature type="compositionally biased region" description="Basic and acidic residues" evidence="2">
    <location>
        <begin position="320"/>
        <end position="335"/>
    </location>
</feature>
<dbReference type="OrthoDB" id="5861617at2759"/>
<dbReference type="Pfam" id="PF23626">
    <property type="entry name" value="CCD_aECM"/>
    <property type="match status" value="1"/>
</dbReference>
<feature type="compositionally biased region" description="Polar residues" evidence="2">
    <location>
        <begin position="40"/>
        <end position="50"/>
    </location>
</feature>
<name>A0A1S0UEZ6_LOALO</name>
<evidence type="ECO:0000313" key="4">
    <source>
        <dbReference type="EMBL" id="EJD74242.1"/>
    </source>
</evidence>
<dbReference type="RefSeq" id="XP_020305175.1">
    <property type="nucleotide sequence ID" value="XM_020451073.1"/>
</dbReference>
<keyword evidence="1" id="KW-0175">Coiled coil</keyword>
<dbReference type="InParanoid" id="A0A1S0UEZ6"/>
<organism evidence="4">
    <name type="scientific">Loa loa</name>
    <name type="common">Eye worm</name>
    <name type="synonym">Filaria loa</name>
    <dbReference type="NCBI Taxonomy" id="7209"/>
    <lineage>
        <taxon>Eukaryota</taxon>
        <taxon>Metazoa</taxon>
        <taxon>Ecdysozoa</taxon>
        <taxon>Nematoda</taxon>
        <taxon>Chromadorea</taxon>
        <taxon>Rhabditida</taxon>
        <taxon>Spirurina</taxon>
        <taxon>Spiruromorpha</taxon>
        <taxon>Filarioidea</taxon>
        <taxon>Onchocercidae</taxon>
        <taxon>Loa</taxon>
    </lineage>
</organism>
<protein>
    <recommendedName>
        <fullName evidence="3">aECM cysteine-cradle domain-containing protein</fullName>
    </recommendedName>
</protein>
<dbReference type="GeneID" id="9948593"/>
<dbReference type="KEGG" id="loa:LOAG_18414"/>
<feature type="compositionally biased region" description="Basic and acidic residues" evidence="2">
    <location>
        <begin position="51"/>
        <end position="63"/>
    </location>
</feature>
<feature type="compositionally biased region" description="Basic and acidic residues" evidence="2">
    <location>
        <begin position="379"/>
        <end position="410"/>
    </location>
</feature>
<evidence type="ECO:0000256" key="2">
    <source>
        <dbReference type="SAM" id="MobiDB-lite"/>
    </source>
</evidence>
<proteinExistence type="predicted"/>
<feature type="compositionally biased region" description="Basic and acidic residues" evidence="2">
    <location>
        <begin position="438"/>
        <end position="459"/>
    </location>
</feature>
<evidence type="ECO:0000259" key="3">
    <source>
        <dbReference type="Pfam" id="PF23626"/>
    </source>
</evidence>
<evidence type="ECO:0000256" key="1">
    <source>
        <dbReference type="SAM" id="Coils"/>
    </source>
</evidence>
<feature type="region of interest" description="Disordered" evidence="2">
    <location>
        <begin position="851"/>
        <end position="892"/>
    </location>
</feature>
<dbReference type="EMBL" id="JH712365">
    <property type="protein sequence ID" value="EJD74242.1"/>
    <property type="molecule type" value="Genomic_DNA"/>
</dbReference>
<gene>
    <name evidence="4" type="ORF">LOAG_18414</name>
</gene>
<feature type="non-terminal residue" evidence="4">
    <location>
        <position position="1"/>
    </location>
</feature>
<feature type="compositionally biased region" description="Low complexity" evidence="2">
    <location>
        <begin position="64"/>
        <end position="79"/>
    </location>
</feature>
<dbReference type="OMA" id="PEENCEH"/>
<accession>A0A1S0UEZ6</accession>
<feature type="coiled-coil region" evidence="1">
    <location>
        <begin position="1027"/>
        <end position="1096"/>
    </location>
</feature>
<sequence length="1191" mass="133790">FTFLKEIKQNQCTCNCTCIPLISTATSAKSSSTRPFVEEATSNPATLQTDETIKEYSEQHTETKTTASVADSSTSLSSKASEENFDSTPTPHTISMKIAYESPMKTLQTSQSISPHSKPETSSSPFATTQISHGTSAEKVEGVVEYSKLEEKGESTIPEESLTSISAHTEKAVETSPSPLVLLTTTQISQETSVKKVEGVMEYKKLEVKEELAIPEEVLSSTAHSEQADRSTSISQDWKEDDHLSLSAVTYSGGRYRDDTEIALGASVPSAKKNHELFTGVRLLPTNENLMQITPSIEELLVGSASQGISSTAFLATTKFQDEKKDEEKFGKEGPEEGLTLPSAHEGQADLVESNSLHSKPEASSSLFVLLKTTEASHGTEFEQKVGKGETTISKEKSLTSSSPHEKQADFSESISSHSKQEASSSPSVLLKTTEVSHGTESEERAKKEGEPVTPKEEDLTSSSAHAEKTDLGQTISQHSILETSSLPFVLLRTTQIIEKDDEEKFEKEDLVYKKLVERGETAMVEEDGLRSISVQAQQADLGQSISPYSKLSASSSIPVLITATQVPREGEEKKLENETEGSLKHKIMKTENSSIVERERRYGTRILSTSEIVPKKMKFGEKLLDIANKTDSNDIYIRNHLLTSTPTIVYLPTWSNELQTSMISVTDVSVVNERLEEIFEMNRTQEESINISENDKRKETISSDLTINSMDTNSYTPSDEETKVVLTKSRSTIKASGEIDQEIVASSTNEYIPDGKRITTETDWNETMAEVIPFKSKTLIPLQQLISTVVPSVKSSTSETTVQKRKEEISTNVNGTSIEEVKQEWREAMKLLEVFRKQLQTFEENMKQMMHKKNAIDEKRRKNRRNRKANNTNISGSGRRRNGQQRPVQFENKEKKAEKLLSANWDFNDSTEKHRQLENRMISNVTESTMDFKSGELNSNISLESKNIVENNSQKSVSIKETENFKTTNNPLETQTKVLEEQKHEIFMERENGKYNDEEEVGKGEMKLRKKIGEKKEGINGPILYTTRLQEEKARLEEARRLREEQMELKKQQELNNGLVNNAQLERQAQIAQQLEQLTENERQHREQLEREERIRNAMMKHHMITSSVDTSLATLNDVTTLSESNNHIITIGDEGLVPSTQCLLIRKFIKVFAIGDPVEWIRANCPIAKIYFPEENCEHVQKLFKSCFY</sequence>
<dbReference type="InterPro" id="IPR055352">
    <property type="entry name" value="CCD_aECM"/>
</dbReference>
<feature type="domain" description="aECM cysteine-cradle" evidence="3">
    <location>
        <begin position="1142"/>
        <end position="1190"/>
    </location>
</feature>
<feature type="compositionally biased region" description="Polar residues" evidence="2">
    <location>
        <begin position="105"/>
        <end position="135"/>
    </location>
</feature>
<feature type="compositionally biased region" description="Polar residues" evidence="2">
    <location>
        <begin position="411"/>
        <end position="428"/>
    </location>
</feature>